<feature type="coiled-coil region" evidence="1">
    <location>
        <begin position="346"/>
        <end position="401"/>
    </location>
</feature>
<sequence>MVRVRNLVLAIAAASALTASNMVLALGVGEIRLESSLNQPLLADIELLDLRGLMASEIKPKLASVEDFKKLGIERPYTLTDLTFTPMQRSDGRYVIRVTSSKPMREPYLSFLVEVLWPSGRLLREYTLLFDPPLYAPEAATQAPHLPGSRVAPVAPPSPSAVAATPAATPTPPINTPSERGSTSGGSSNGASAPRATSVPAQVHRARGREYQVVSRDTLWGISEQVREVGSVHQNMAAIWDLNQEAFVGGNINRIQTGKILRLPTADQVTSRSHPEAVVEVSRHTARWRRSPTASQDARSVAATTPNRPEPKDNLRLVAAAHAGRSGAASPSAKNPTESKNNDAEVQALRDELATAQEGLDSSRRESEELKDRLNDLQSQLDKLTRLMQLKDNQLAELQNQLGTTAKAQAVKSEQEDSLAQFWTNPLLLGGIGGGALITALLALLARRKGSGSQTNLAAPQARHHDDDPVLTTTPTPLKSKDQDDSLDRFGLTAPRSSRTEDVGLELLDKAETFMSYRQFNEAASVLRKAVVANPDRLEPHFKLMEVYGELQDREGFLREEAALRDLGAPDTRIRSVKSRFPALGAVAARTTASERPLVHNSETAGLDFEALLDESAHPEVSARSSLLGSEDDRQSSDLAAAMRAAKQRETLQSSDAMSQTQTKAAEDPFADFDWELPEPKLSSASVQAAASDSSPVRTLDIKEETSPSPKAKATMPDAFDLSQEEPPSAAQAPDSDNEEVTTQLDLAKAYAEMGDKEGALDILKEVMSEGSERQKQIARQIVSTLIK</sequence>
<dbReference type="Gene3D" id="3.10.350.10">
    <property type="entry name" value="LysM domain"/>
    <property type="match status" value="1"/>
</dbReference>
<gene>
    <name evidence="4" type="ORF">LX59_00594</name>
</gene>
<reference evidence="4 5" key="1">
    <citation type="submission" date="2019-07" db="EMBL/GenBank/DDBJ databases">
        <title>Genomic Encyclopedia of Type Strains, Phase I: the one thousand microbial genomes (KMG-I) project.</title>
        <authorList>
            <person name="Kyrpides N."/>
        </authorList>
    </citation>
    <scope>NUCLEOTIDE SEQUENCE [LARGE SCALE GENOMIC DNA]</scope>
    <source>
        <strain evidence="4 5">DSM 375</strain>
    </source>
</reference>
<feature type="region of interest" description="Disordered" evidence="2">
    <location>
        <begin position="145"/>
        <end position="205"/>
    </location>
</feature>
<dbReference type="Gene3D" id="1.20.58.2200">
    <property type="match status" value="1"/>
</dbReference>
<feature type="domain" description="FimV N-terminal" evidence="3">
    <location>
        <begin position="26"/>
        <end position="133"/>
    </location>
</feature>
<feature type="compositionally biased region" description="Basic and acidic residues" evidence="2">
    <location>
        <begin position="274"/>
        <end position="283"/>
    </location>
</feature>
<dbReference type="SUPFAM" id="SSF48452">
    <property type="entry name" value="TPR-like"/>
    <property type="match status" value="1"/>
</dbReference>
<evidence type="ECO:0000313" key="4">
    <source>
        <dbReference type="EMBL" id="TWH76554.1"/>
    </source>
</evidence>
<dbReference type="Pfam" id="PF25800">
    <property type="entry name" value="FimV_N"/>
    <property type="match status" value="1"/>
</dbReference>
<accession>A0A562J147</accession>
<dbReference type="InterPro" id="IPR036779">
    <property type="entry name" value="LysM_dom_sf"/>
</dbReference>
<dbReference type="NCBIfam" id="TIGR03505">
    <property type="entry name" value="FimV_core"/>
    <property type="match status" value="1"/>
</dbReference>
<dbReference type="OrthoDB" id="5298707at2"/>
<dbReference type="AlphaFoldDB" id="A0A562J147"/>
<organism evidence="4 5">
    <name type="scientific">Azomonas agilis</name>
    <dbReference type="NCBI Taxonomy" id="116849"/>
    <lineage>
        <taxon>Bacteria</taxon>
        <taxon>Pseudomonadati</taxon>
        <taxon>Pseudomonadota</taxon>
        <taxon>Gammaproteobacteria</taxon>
        <taxon>Pseudomonadales</taxon>
        <taxon>Pseudomonadaceae</taxon>
        <taxon>Azomonas</taxon>
    </lineage>
</organism>
<feature type="compositionally biased region" description="Low complexity" evidence="2">
    <location>
        <begin position="319"/>
        <end position="333"/>
    </location>
</feature>
<dbReference type="InterPro" id="IPR011990">
    <property type="entry name" value="TPR-like_helical_dom_sf"/>
</dbReference>
<dbReference type="NCBIfam" id="TIGR03504">
    <property type="entry name" value="FimV_Cterm"/>
    <property type="match status" value="1"/>
</dbReference>
<feature type="region of interest" description="Disordered" evidence="2">
    <location>
        <begin position="682"/>
        <end position="742"/>
    </location>
</feature>
<keyword evidence="1" id="KW-0175">Coiled coil</keyword>
<evidence type="ECO:0000313" key="5">
    <source>
        <dbReference type="Proteomes" id="UP000319627"/>
    </source>
</evidence>
<evidence type="ECO:0000259" key="3">
    <source>
        <dbReference type="Pfam" id="PF25800"/>
    </source>
</evidence>
<keyword evidence="5" id="KW-1185">Reference proteome</keyword>
<feature type="compositionally biased region" description="Low complexity" evidence="2">
    <location>
        <begin position="683"/>
        <end position="695"/>
    </location>
</feature>
<protein>
    <submittedName>
        <fullName evidence="4">Pilus assembly protein FimV</fullName>
    </submittedName>
</protein>
<dbReference type="EMBL" id="VLKG01000002">
    <property type="protein sequence ID" value="TWH76554.1"/>
    <property type="molecule type" value="Genomic_DNA"/>
</dbReference>
<evidence type="ECO:0000256" key="2">
    <source>
        <dbReference type="SAM" id="MobiDB-lite"/>
    </source>
</evidence>
<feature type="region of interest" description="Disordered" evidence="2">
    <location>
        <begin position="643"/>
        <end position="665"/>
    </location>
</feature>
<feature type="region of interest" description="Disordered" evidence="2">
    <location>
        <begin position="274"/>
        <end position="343"/>
    </location>
</feature>
<feature type="compositionally biased region" description="Polar residues" evidence="2">
    <location>
        <begin position="292"/>
        <end position="307"/>
    </location>
</feature>
<feature type="compositionally biased region" description="Basic and acidic residues" evidence="2">
    <location>
        <begin position="479"/>
        <end position="488"/>
    </location>
</feature>
<evidence type="ECO:0000256" key="1">
    <source>
        <dbReference type="SAM" id="Coils"/>
    </source>
</evidence>
<feature type="region of interest" description="Disordered" evidence="2">
    <location>
        <begin position="454"/>
        <end position="495"/>
    </location>
</feature>
<name>A0A562J147_9GAMM</name>
<dbReference type="RefSeq" id="WP_144570351.1">
    <property type="nucleotide sequence ID" value="NZ_VLKG01000002.1"/>
</dbReference>
<dbReference type="InterPro" id="IPR020012">
    <property type="entry name" value="LysM_FimV"/>
</dbReference>
<dbReference type="InterPro" id="IPR057840">
    <property type="entry name" value="FimV_N"/>
</dbReference>
<comment type="caution">
    <text evidence="4">The sequence shown here is derived from an EMBL/GenBank/DDBJ whole genome shotgun (WGS) entry which is preliminary data.</text>
</comment>
<dbReference type="Proteomes" id="UP000319627">
    <property type="component" value="Unassembled WGS sequence"/>
</dbReference>
<dbReference type="InterPro" id="IPR020011">
    <property type="entry name" value="FimV_C"/>
</dbReference>
<dbReference type="InterPro" id="IPR038440">
    <property type="entry name" value="FimV_C_sf"/>
</dbReference>
<feature type="compositionally biased region" description="Polar residues" evidence="2">
    <location>
        <begin position="651"/>
        <end position="664"/>
    </location>
</feature>
<proteinExistence type="predicted"/>